<dbReference type="EMBL" id="JADIIN010000043">
    <property type="protein sequence ID" value="MBF4468820.1"/>
    <property type="molecule type" value="Genomic_DNA"/>
</dbReference>
<accession>A0A843APW5</accession>
<organism evidence="1 2">
    <name type="scientific">Methanobrevibacter arboriphilus</name>
    <dbReference type="NCBI Taxonomy" id="39441"/>
    <lineage>
        <taxon>Archaea</taxon>
        <taxon>Methanobacteriati</taxon>
        <taxon>Methanobacteriota</taxon>
        <taxon>Methanomada group</taxon>
        <taxon>Methanobacteria</taxon>
        <taxon>Methanobacteriales</taxon>
        <taxon>Methanobacteriaceae</taxon>
        <taxon>Methanobrevibacter</taxon>
    </lineage>
</organism>
<sequence length="51" mass="5861">MTCECKTQNKSDLAHCVMMIDSQEQACELLETMVEYGLLEEIGTDSYRLKK</sequence>
<dbReference type="Proteomes" id="UP000658733">
    <property type="component" value="Unassembled WGS sequence"/>
</dbReference>
<reference evidence="1" key="1">
    <citation type="submission" date="2020-10" db="EMBL/GenBank/DDBJ databases">
        <title>Dehalococcoides mccartyi of a TCE/Cr reducing biochatode.</title>
        <authorList>
            <person name="Matturro B."/>
        </authorList>
    </citation>
    <scope>NUCLEOTIDE SEQUENCE</scope>
    <source>
        <strain evidence="1">Bin4</strain>
    </source>
</reference>
<gene>
    <name evidence="1" type="ORF">ISP01_05380</name>
</gene>
<name>A0A843APW5_METAZ</name>
<dbReference type="RefSeq" id="WP_278522873.1">
    <property type="nucleotide sequence ID" value="NZ_JADIIN010000043.1"/>
</dbReference>
<evidence type="ECO:0000313" key="1">
    <source>
        <dbReference type="EMBL" id="MBF4468820.1"/>
    </source>
</evidence>
<dbReference type="AlphaFoldDB" id="A0A843APW5"/>
<comment type="caution">
    <text evidence="1">The sequence shown here is derived from an EMBL/GenBank/DDBJ whole genome shotgun (WGS) entry which is preliminary data.</text>
</comment>
<protein>
    <submittedName>
        <fullName evidence="1">Uncharacterized protein</fullName>
    </submittedName>
</protein>
<proteinExistence type="predicted"/>
<evidence type="ECO:0000313" key="2">
    <source>
        <dbReference type="Proteomes" id="UP000658733"/>
    </source>
</evidence>